<dbReference type="InterPro" id="IPR048912">
    <property type="entry name" value="BetaGal1-like_ABD1"/>
</dbReference>
<dbReference type="SUPFAM" id="SSF51445">
    <property type="entry name" value="(Trans)glycosidases"/>
    <property type="match status" value="1"/>
</dbReference>
<dbReference type="FunFam" id="2.60.120.260:FF:000049">
    <property type="entry name" value="Beta-galactosidase"/>
    <property type="match status" value="1"/>
</dbReference>
<feature type="domain" description="Glycoside hydrolase 35 catalytic" evidence="3">
    <location>
        <begin position="168"/>
        <end position="328"/>
    </location>
</feature>
<dbReference type="InterPro" id="IPR031330">
    <property type="entry name" value="Gly_Hdrlase_35_cat"/>
</dbReference>
<protein>
    <recommendedName>
        <fullName evidence="7">Beta-galactosidase</fullName>
    </recommendedName>
</protein>
<evidence type="ECO:0000259" key="3">
    <source>
        <dbReference type="Pfam" id="PF01301"/>
    </source>
</evidence>
<dbReference type="PANTHER" id="PTHR23421">
    <property type="entry name" value="BETA-GALACTOSIDASE RELATED"/>
    <property type="match status" value="1"/>
</dbReference>
<dbReference type="GO" id="GO:0005975">
    <property type="term" value="P:carbohydrate metabolic process"/>
    <property type="evidence" value="ECO:0007669"/>
    <property type="project" value="InterPro"/>
</dbReference>
<dbReference type="EMBL" id="OU892287">
    <property type="protein sequence ID" value="CAG9762616.1"/>
    <property type="molecule type" value="Genomic_DNA"/>
</dbReference>
<dbReference type="PRINTS" id="PR00742">
    <property type="entry name" value="GLHYDRLASE35"/>
</dbReference>
<evidence type="ECO:0000313" key="5">
    <source>
        <dbReference type="EMBL" id="CAG9762616.1"/>
    </source>
</evidence>
<accession>A0A9N9MIQ1</accession>
<comment type="similarity">
    <text evidence="1 2">Belongs to the glycosyl hydrolase 35 family.</text>
</comment>
<dbReference type="InterPro" id="IPR017853">
    <property type="entry name" value="GH"/>
</dbReference>
<organism evidence="5 6">
    <name type="scientific">Ceutorhynchus assimilis</name>
    <name type="common">cabbage seed weevil</name>
    <dbReference type="NCBI Taxonomy" id="467358"/>
    <lineage>
        <taxon>Eukaryota</taxon>
        <taxon>Metazoa</taxon>
        <taxon>Ecdysozoa</taxon>
        <taxon>Arthropoda</taxon>
        <taxon>Hexapoda</taxon>
        <taxon>Insecta</taxon>
        <taxon>Pterygota</taxon>
        <taxon>Neoptera</taxon>
        <taxon>Endopterygota</taxon>
        <taxon>Coleoptera</taxon>
        <taxon>Polyphaga</taxon>
        <taxon>Cucujiformia</taxon>
        <taxon>Curculionidae</taxon>
        <taxon>Ceutorhynchinae</taxon>
        <taxon>Ceutorhynchus</taxon>
    </lineage>
</organism>
<dbReference type="Gene3D" id="2.60.120.260">
    <property type="entry name" value="Galactose-binding domain-like"/>
    <property type="match status" value="1"/>
</dbReference>
<evidence type="ECO:0008006" key="7">
    <source>
        <dbReference type="Google" id="ProtNLM"/>
    </source>
</evidence>
<dbReference type="OrthoDB" id="6776444at2759"/>
<name>A0A9N9MIQ1_9CUCU</name>
<evidence type="ECO:0000256" key="2">
    <source>
        <dbReference type="RuleBase" id="RU003679"/>
    </source>
</evidence>
<dbReference type="InterPro" id="IPR001944">
    <property type="entry name" value="Glycoside_Hdrlase_35"/>
</dbReference>
<gene>
    <name evidence="5" type="ORF">CEUTPL_LOCUS3291</name>
</gene>
<keyword evidence="6" id="KW-1185">Reference proteome</keyword>
<evidence type="ECO:0000256" key="1">
    <source>
        <dbReference type="ARBA" id="ARBA00009809"/>
    </source>
</evidence>
<sequence>MASFDLKVAVSLLPIMDDTENTTQKLIDAIELYDSMLNNEGKPLLIKFVLKTRLSNSAKLRLSTSYNSVNDLLGDIKKHFLTIKSDSALQLKLFRSKQGDKSIESFGKDLEELFVNLTISQAKGDENAYNVLKPINERLALKQFTDGLRNQRLSTIMASRNFSYLKDAIRAAQDEETTFFNSNPQIYTASRRGQGRFMRNSMRGSSQNREGASKELALLKAHQPQKPLMVTEYWTGWFDHFSEKHHDRDVKKFEAVLEDILMWKSSFNLYMMHGGTNWGFYNGGNVYGKKNDNSGFQPDTSSYDYDAPLSENGDYTDKYLALQRLTAKYNDIYIQQPHPPEPSFRIAYPESIICQELSLNNLIQQSPHIINSSRLLPMEELDINNGSGQSYGYIVYRKENIDIKAGAVLKIEGHVSDTLLVLINGVLVSKIFENEHDLDGFGYWRQKNSTLNLGEQSYEGATLDLVVENFGRINFGKLHQFNQYKGLWQGDVLIGNEKISNWKIIPLEFKKRRTESLEINNGTLIDERYQSLCNIGDMDNTVAIKKVLVNEAVEPEVREEQLKKSDANTVCRECCRLNTLYTTLLINHNDFLEKCKCKDQPFQHVKATNVSFTVFDEGLFRTRQENIYKNVAYAAAKFSIDMFKHNDNDISYYTGFPSYDNFKISLNI</sequence>
<evidence type="ECO:0000313" key="6">
    <source>
        <dbReference type="Proteomes" id="UP001152799"/>
    </source>
</evidence>
<evidence type="ECO:0000259" key="4">
    <source>
        <dbReference type="Pfam" id="PF21317"/>
    </source>
</evidence>
<reference evidence="5" key="1">
    <citation type="submission" date="2022-01" db="EMBL/GenBank/DDBJ databases">
        <authorList>
            <person name="King R."/>
        </authorList>
    </citation>
    <scope>NUCLEOTIDE SEQUENCE</scope>
</reference>
<dbReference type="AlphaFoldDB" id="A0A9N9MIQ1"/>
<feature type="domain" description="Beta-galactosidase 1-like first all-beta" evidence="4">
    <location>
        <begin position="388"/>
        <end position="508"/>
    </location>
</feature>
<dbReference type="Gene3D" id="3.20.20.80">
    <property type="entry name" value="Glycosidases"/>
    <property type="match status" value="1"/>
</dbReference>
<dbReference type="Pfam" id="PF21317">
    <property type="entry name" value="BetaGal_ABD_1"/>
    <property type="match status" value="1"/>
</dbReference>
<dbReference type="Proteomes" id="UP001152799">
    <property type="component" value="Chromosome 11"/>
</dbReference>
<dbReference type="Pfam" id="PF01301">
    <property type="entry name" value="Glyco_hydro_35"/>
    <property type="match status" value="1"/>
</dbReference>
<dbReference type="GO" id="GO:0004553">
    <property type="term" value="F:hydrolase activity, hydrolyzing O-glycosyl compounds"/>
    <property type="evidence" value="ECO:0007669"/>
    <property type="project" value="InterPro"/>
</dbReference>
<proteinExistence type="inferred from homology"/>